<dbReference type="PROSITE" id="PS51257">
    <property type="entry name" value="PROKAR_LIPOPROTEIN"/>
    <property type="match status" value="1"/>
</dbReference>
<dbReference type="RefSeq" id="WP_405278749.1">
    <property type="nucleotide sequence ID" value="NZ_CP144380.1"/>
</dbReference>
<evidence type="ECO:0008006" key="4">
    <source>
        <dbReference type="Google" id="ProtNLM"/>
    </source>
</evidence>
<protein>
    <recommendedName>
        <fullName evidence="4">LPS export ABC transporter periplasmic protein LptC</fullName>
    </recommendedName>
</protein>
<accession>A0ABU9EAH5</accession>
<comment type="caution">
    <text evidence="2">The sequence shown here is derived from an EMBL/GenBank/DDBJ whole genome shotgun (WGS) entry which is preliminary data.</text>
</comment>
<evidence type="ECO:0000313" key="3">
    <source>
        <dbReference type="Proteomes" id="UP001484239"/>
    </source>
</evidence>
<gene>
    <name evidence="2" type="ORF">WI372_12215</name>
</gene>
<name>A0ABU9EAH5_9BACT</name>
<proteinExistence type="predicted"/>
<sequence length="173" mass="19030">MTALARTLTRVTRGLALIAALAAAGCEEPDLTLPTDAQVAEYFSATRIASATMEGNVAEITIAQSPDQLRRGGRIWAQVGPYIYLFSDPTLSLFRDFGGLAGVRVVTTVGTAEVARATLPRTSLNELTWKRALNVAGRARLEGGERITLLEDLIIFGEDHTEFRYNERYTRRR</sequence>
<keyword evidence="3" id="KW-1185">Reference proteome</keyword>
<keyword evidence="1" id="KW-0732">Signal</keyword>
<feature type="chain" id="PRO_5045689653" description="LPS export ABC transporter periplasmic protein LptC" evidence="1">
    <location>
        <begin position="25"/>
        <end position="173"/>
    </location>
</feature>
<feature type="signal peptide" evidence="1">
    <location>
        <begin position="1"/>
        <end position="24"/>
    </location>
</feature>
<evidence type="ECO:0000313" key="2">
    <source>
        <dbReference type="EMBL" id="MEK9501747.1"/>
    </source>
</evidence>
<dbReference type="EMBL" id="JBBHLI010000007">
    <property type="protein sequence ID" value="MEK9501747.1"/>
    <property type="molecule type" value="Genomic_DNA"/>
</dbReference>
<organism evidence="2 3">
    <name type="scientific">Gaopeijia maritima</name>
    <dbReference type="NCBI Taxonomy" id="3119007"/>
    <lineage>
        <taxon>Bacteria</taxon>
        <taxon>Pseudomonadati</taxon>
        <taxon>Gemmatimonadota</taxon>
        <taxon>Longimicrobiia</taxon>
        <taxon>Gaopeijiales</taxon>
        <taxon>Gaopeijiaceae</taxon>
        <taxon>Gaopeijia</taxon>
    </lineage>
</organism>
<reference evidence="2 3" key="1">
    <citation type="submission" date="2024-02" db="EMBL/GenBank/DDBJ databases">
        <title>A novel Gemmatimonadota bacterium.</title>
        <authorList>
            <person name="Du Z.-J."/>
            <person name="Ye Y.-Q."/>
        </authorList>
    </citation>
    <scope>NUCLEOTIDE SEQUENCE [LARGE SCALE GENOMIC DNA]</scope>
    <source>
        <strain evidence="2 3">DH-20</strain>
    </source>
</reference>
<dbReference type="Proteomes" id="UP001484239">
    <property type="component" value="Unassembled WGS sequence"/>
</dbReference>
<evidence type="ECO:0000256" key="1">
    <source>
        <dbReference type="SAM" id="SignalP"/>
    </source>
</evidence>